<evidence type="ECO:0000313" key="14">
    <source>
        <dbReference type="EMBL" id="OKL47948.1"/>
    </source>
</evidence>
<dbReference type="GO" id="GO:0000774">
    <property type="term" value="F:adenyl-nucleotide exchange factor activity"/>
    <property type="evidence" value="ECO:0007669"/>
    <property type="project" value="InterPro"/>
</dbReference>
<name>A0A1Q5PLL7_9ACTO</name>
<comment type="subcellular location">
    <subcellularLocation>
        <location evidence="1 10">Cytoplasm</location>
    </subcellularLocation>
</comment>
<dbReference type="PANTHER" id="PTHR21237">
    <property type="entry name" value="GRPE PROTEIN"/>
    <property type="match status" value="1"/>
</dbReference>
<evidence type="ECO:0000256" key="8">
    <source>
        <dbReference type="ARBA" id="ARBA00072274"/>
    </source>
</evidence>
<dbReference type="GO" id="GO:0042803">
    <property type="term" value="F:protein homodimerization activity"/>
    <property type="evidence" value="ECO:0007669"/>
    <property type="project" value="InterPro"/>
</dbReference>
<dbReference type="STRING" id="1921764.BSR28_05840"/>
<proteinExistence type="inferred from homology"/>
<evidence type="ECO:0000256" key="6">
    <source>
        <dbReference type="ARBA" id="ARBA00023186"/>
    </source>
</evidence>
<evidence type="ECO:0000256" key="13">
    <source>
        <dbReference type="SAM" id="MobiDB-lite"/>
    </source>
</evidence>
<evidence type="ECO:0000256" key="12">
    <source>
        <dbReference type="RuleBase" id="RU004478"/>
    </source>
</evidence>
<dbReference type="SUPFAM" id="SSF51064">
    <property type="entry name" value="Head domain of nucleotide exchange factor GrpE"/>
    <property type="match status" value="1"/>
</dbReference>
<reference evidence="14 15" key="1">
    <citation type="submission" date="2016-11" db="EMBL/GenBank/DDBJ databases">
        <title>Actinomyces gypaetusis sp. nov. isolated from the vulture Gypaetus barbatus in Qinghai Tibet Plateau China.</title>
        <authorList>
            <person name="Meng X."/>
        </authorList>
    </citation>
    <scope>NUCLEOTIDE SEQUENCE [LARGE SCALE GENOMIC DNA]</scope>
    <source>
        <strain evidence="14 15">VUL4_2</strain>
    </source>
</reference>
<comment type="subunit">
    <text evidence="3 10">Homodimer.</text>
</comment>
<dbReference type="InterPro" id="IPR013805">
    <property type="entry name" value="GrpE_CC"/>
</dbReference>
<dbReference type="GO" id="GO:0051082">
    <property type="term" value="F:unfolded protein binding"/>
    <property type="evidence" value="ECO:0007669"/>
    <property type="project" value="TreeGrafter"/>
</dbReference>
<evidence type="ECO:0000256" key="2">
    <source>
        <dbReference type="ARBA" id="ARBA00009054"/>
    </source>
</evidence>
<dbReference type="HAMAP" id="MF_01151">
    <property type="entry name" value="GrpE"/>
    <property type="match status" value="1"/>
</dbReference>
<evidence type="ECO:0000256" key="10">
    <source>
        <dbReference type="HAMAP-Rule" id="MF_01151"/>
    </source>
</evidence>
<evidence type="ECO:0000313" key="15">
    <source>
        <dbReference type="Proteomes" id="UP000186785"/>
    </source>
</evidence>
<keyword evidence="4 10" id="KW-0963">Cytoplasm</keyword>
<dbReference type="GO" id="GO:0051087">
    <property type="term" value="F:protein-folding chaperone binding"/>
    <property type="evidence" value="ECO:0007669"/>
    <property type="project" value="InterPro"/>
</dbReference>
<dbReference type="GO" id="GO:0006457">
    <property type="term" value="P:protein folding"/>
    <property type="evidence" value="ECO:0007669"/>
    <property type="project" value="InterPro"/>
</dbReference>
<dbReference type="PROSITE" id="PS01071">
    <property type="entry name" value="GRPE"/>
    <property type="match status" value="1"/>
</dbReference>
<feature type="compositionally biased region" description="Polar residues" evidence="13">
    <location>
        <begin position="1"/>
        <end position="15"/>
    </location>
</feature>
<dbReference type="InterPro" id="IPR009012">
    <property type="entry name" value="GrpE_head"/>
</dbReference>
<sequence>MSDQNQTPEPNQENGDNLAEAALNEAEEALKAAAEAIESERENLDANSEENGVEAADTEAETEADPLAQAQARVKELEEELARANAEYYNLNQQYNGYVRRAKADIPGHKDAGRADILTALVPVFDDIYAAQNHEELTGPFAAIVKKLTDTLGSAAQFTMFGEAGEAFDPQVHEALMAEEKAEVTEPVVAQVLQPGFKMGEKVLRPARVIVHNPA</sequence>
<dbReference type="PANTHER" id="PTHR21237:SF23">
    <property type="entry name" value="GRPE PROTEIN HOMOLOG, MITOCHONDRIAL"/>
    <property type="match status" value="1"/>
</dbReference>
<dbReference type="AlphaFoldDB" id="A0A1Q5PLL7"/>
<feature type="compositionally biased region" description="Acidic residues" evidence="13">
    <location>
        <begin position="47"/>
        <end position="64"/>
    </location>
</feature>
<dbReference type="SUPFAM" id="SSF58014">
    <property type="entry name" value="Coiled-coil domain of nucleotide exchange factor GrpE"/>
    <property type="match status" value="1"/>
</dbReference>
<keyword evidence="15" id="KW-1185">Reference proteome</keyword>
<comment type="caution">
    <text evidence="14">The sequence shown here is derived from an EMBL/GenBank/DDBJ whole genome shotgun (WGS) entry which is preliminary data.</text>
</comment>
<evidence type="ECO:0000256" key="1">
    <source>
        <dbReference type="ARBA" id="ARBA00004496"/>
    </source>
</evidence>
<protein>
    <recommendedName>
        <fullName evidence="8 10">Protein GrpE</fullName>
    </recommendedName>
    <alternativeName>
        <fullName evidence="9 10">HSP-70 cofactor</fullName>
    </alternativeName>
</protein>
<dbReference type="InterPro" id="IPR000740">
    <property type="entry name" value="GrpE"/>
</dbReference>
<dbReference type="Gene3D" id="2.30.22.10">
    <property type="entry name" value="Head domain of nucleotide exchange factor GrpE"/>
    <property type="match status" value="1"/>
</dbReference>
<evidence type="ECO:0000256" key="7">
    <source>
        <dbReference type="ARBA" id="ARBA00053401"/>
    </source>
</evidence>
<dbReference type="EMBL" id="MQSV01000003">
    <property type="protein sequence ID" value="OKL47948.1"/>
    <property type="molecule type" value="Genomic_DNA"/>
</dbReference>
<comment type="similarity">
    <text evidence="2 10 12">Belongs to the GrpE family.</text>
</comment>
<evidence type="ECO:0000256" key="9">
    <source>
        <dbReference type="ARBA" id="ARBA00076414"/>
    </source>
</evidence>
<dbReference type="OrthoDB" id="5191115at2"/>
<dbReference type="PRINTS" id="PR00773">
    <property type="entry name" value="GRPEPROTEIN"/>
</dbReference>
<dbReference type="GO" id="GO:0005737">
    <property type="term" value="C:cytoplasm"/>
    <property type="evidence" value="ECO:0007669"/>
    <property type="project" value="UniProtKB-SubCell"/>
</dbReference>
<evidence type="ECO:0000256" key="4">
    <source>
        <dbReference type="ARBA" id="ARBA00022490"/>
    </source>
</evidence>
<evidence type="ECO:0000256" key="11">
    <source>
        <dbReference type="RuleBase" id="RU000639"/>
    </source>
</evidence>
<comment type="function">
    <text evidence="7 10 11">Participates actively in the response to hyperosmotic and heat shock by preventing the aggregation of stress-denatured proteins, in association with DnaK and GrpE. It is the nucleotide exchange factor for DnaK and may function as a thermosensor. Unfolded proteins bind initially to DnaJ; upon interaction with the DnaJ-bound protein, DnaK hydrolyzes its bound ATP, resulting in the formation of a stable complex. GrpE releases ADP from DnaK; ATP binding to DnaK triggers the release of the substrate protein, thus completing the reaction cycle. Several rounds of ATP-dependent interactions between DnaJ, DnaK and GrpE are required for fully efficient folding.</text>
</comment>
<dbReference type="FunFam" id="2.30.22.10:FF:000001">
    <property type="entry name" value="Protein GrpE"/>
    <property type="match status" value="1"/>
</dbReference>
<dbReference type="Proteomes" id="UP000186785">
    <property type="component" value="Unassembled WGS sequence"/>
</dbReference>
<organism evidence="14 15">
    <name type="scientific">Boudabousia liubingyangii</name>
    <dbReference type="NCBI Taxonomy" id="1921764"/>
    <lineage>
        <taxon>Bacteria</taxon>
        <taxon>Bacillati</taxon>
        <taxon>Actinomycetota</taxon>
        <taxon>Actinomycetes</taxon>
        <taxon>Actinomycetales</taxon>
        <taxon>Actinomycetaceae</taxon>
        <taxon>Boudabousia</taxon>
    </lineage>
</organism>
<dbReference type="Gene3D" id="3.90.20.20">
    <property type="match status" value="1"/>
</dbReference>
<dbReference type="Pfam" id="PF01025">
    <property type="entry name" value="GrpE"/>
    <property type="match status" value="1"/>
</dbReference>
<evidence type="ECO:0000256" key="3">
    <source>
        <dbReference type="ARBA" id="ARBA00011738"/>
    </source>
</evidence>
<accession>A0A1Q5PLL7</accession>
<evidence type="ECO:0000256" key="5">
    <source>
        <dbReference type="ARBA" id="ARBA00023016"/>
    </source>
</evidence>
<keyword evidence="5 10" id="KW-0346">Stress response</keyword>
<gene>
    <name evidence="10" type="primary">grpE</name>
    <name evidence="14" type="ORF">BSR29_05565</name>
</gene>
<dbReference type="RefSeq" id="WP_073709308.1">
    <property type="nucleotide sequence ID" value="NZ_MQSV01000003.1"/>
</dbReference>
<feature type="region of interest" description="Disordered" evidence="13">
    <location>
        <begin position="1"/>
        <end position="66"/>
    </location>
</feature>
<keyword evidence="6 10" id="KW-0143">Chaperone</keyword>